<keyword evidence="6" id="KW-1185">Reference proteome</keyword>
<dbReference type="InterPro" id="IPR007742">
    <property type="entry name" value="NosD_dom"/>
</dbReference>
<dbReference type="NCBIfam" id="TIGR04247">
    <property type="entry name" value="NosD_copper_fam"/>
    <property type="match status" value="1"/>
</dbReference>
<dbReference type="OrthoDB" id="9767990at2"/>
<dbReference type="Proteomes" id="UP000289703">
    <property type="component" value="Unassembled WGS sequence"/>
</dbReference>
<dbReference type="EMBL" id="SAXA01000002">
    <property type="protein sequence ID" value="RXQ96605.1"/>
    <property type="molecule type" value="Genomic_DNA"/>
</dbReference>
<organism evidence="5 6">
    <name type="scientific">Ancylomarina salipaludis</name>
    <dbReference type="NCBI Taxonomy" id="2501299"/>
    <lineage>
        <taxon>Bacteria</taxon>
        <taxon>Pseudomonadati</taxon>
        <taxon>Bacteroidota</taxon>
        <taxon>Bacteroidia</taxon>
        <taxon>Marinilabiliales</taxon>
        <taxon>Marinifilaceae</taxon>
        <taxon>Ancylomarina</taxon>
    </lineage>
</organism>
<reference evidence="5 6" key="1">
    <citation type="submission" date="2019-01" db="EMBL/GenBank/DDBJ databases">
        <title>Ancylomarina salipaludis sp. nov., isolated from a salt marsh.</title>
        <authorList>
            <person name="Yoon J.-H."/>
        </authorList>
    </citation>
    <scope>NUCLEOTIDE SEQUENCE [LARGE SCALE GENOMIC DNA]</scope>
    <source>
        <strain evidence="5 6">SHSM-M15</strain>
    </source>
</reference>
<protein>
    <submittedName>
        <fullName evidence="5">Nitrous oxide reductase family maturation protein NosD</fullName>
    </submittedName>
</protein>
<name>A0A4Q1JNZ5_9BACT</name>
<dbReference type="InterPro" id="IPR012334">
    <property type="entry name" value="Pectin_lyas_fold"/>
</dbReference>
<evidence type="ECO:0000313" key="5">
    <source>
        <dbReference type="EMBL" id="RXQ96605.1"/>
    </source>
</evidence>
<evidence type="ECO:0000256" key="3">
    <source>
        <dbReference type="ARBA" id="ARBA00022786"/>
    </source>
</evidence>
<dbReference type="InterPro" id="IPR051550">
    <property type="entry name" value="SCF-Subunits/Alg-Epimerases"/>
</dbReference>
<dbReference type="InterPro" id="IPR006626">
    <property type="entry name" value="PbH1"/>
</dbReference>
<dbReference type="PANTHER" id="PTHR22990">
    <property type="entry name" value="F-BOX ONLY PROTEIN"/>
    <property type="match status" value="1"/>
</dbReference>
<evidence type="ECO:0000256" key="1">
    <source>
        <dbReference type="ARBA" id="ARBA00004906"/>
    </source>
</evidence>
<dbReference type="SMART" id="SM00710">
    <property type="entry name" value="PbH1"/>
    <property type="match status" value="9"/>
</dbReference>
<dbReference type="InterPro" id="IPR022441">
    <property type="entry name" value="Para_beta_helix_rpt-2"/>
</dbReference>
<evidence type="ECO:0000259" key="4">
    <source>
        <dbReference type="Pfam" id="PF05048"/>
    </source>
</evidence>
<comment type="pathway">
    <text evidence="1">Protein modification; protein ubiquitination.</text>
</comment>
<feature type="domain" description="Periplasmic copper-binding protein NosD beta helix" evidence="4">
    <location>
        <begin position="157"/>
        <end position="343"/>
    </location>
</feature>
<evidence type="ECO:0000256" key="2">
    <source>
        <dbReference type="ARBA" id="ARBA00022737"/>
    </source>
</evidence>
<dbReference type="Pfam" id="PF05048">
    <property type="entry name" value="NosD"/>
    <property type="match status" value="2"/>
</dbReference>
<dbReference type="NCBIfam" id="TIGR03804">
    <property type="entry name" value="para_beta_helix"/>
    <property type="match status" value="2"/>
</dbReference>
<gene>
    <name evidence="5" type="primary">nosD</name>
    <name evidence="5" type="ORF">EO244_02980</name>
</gene>
<dbReference type="SUPFAM" id="SSF51126">
    <property type="entry name" value="Pectin lyase-like"/>
    <property type="match status" value="1"/>
</dbReference>
<accession>A0A4Q1JNZ5</accession>
<dbReference type="InterPro" id="IPR026464">
    <property type="entry name" value="NosD_copper_fam"/>
</dbReference>
<keyword evidence="3" id="KW-0833">Ubl conjugation pathway</keyword>
<sequence length="414" mass="47510">MQRLLLILFSLFIAYSTIGSELRVGKNQVFHSIEMALKMSQSGDTIFVEKGIYIEPNLLIQHPISLIGINYPTIENNKQQEIITVESDSVSIIGLHLQNIKVSYINDYAAIKVNRQKHCVFENNRLENTFFGIFLKHSKDCIIRNNYIKGNAKNEMSSGNAVHLWYCKNILVEKNQARNHRDGIYLEFVDNSIVKNNIVADNIRYGLHFMFSDHDEYRGNTFRSNGAGVAVMFSKYIKMQNNHFEFNWGSASYGLLLKDITDSEITNNIFKQNTIAIYMEGANRVDIHKNEFNSNGWAMKIYGSSMYNKINQNNFLNNSFELGVSGKSESNNFDGNYWSSHTGYDLNKDGTADIPYRPVKLFSRIISRIPSTSILMRSLLIDIIDFAEKVNPVLTPDNLKDHRPSMKIIDYDKN</sequence>
<evidence type="ECO:0000313" key="6">
    <source>
        <dbReference type="Proteomes" id="UP000289703"/>
    </source>
</evidence>
<keyword evidence="2" id="KW-0677">Repeat</keyword>
<feature type="domain" description="Periplasmic copper-binding protein NosD beta helix" evidence="4">
    <location>
        <begin position="42"/>
        <end position="154"/>
    </location>
</feature>
<proteinExistence type="predicted"/>
<dbReference type="RefSeq" id="WP_129252788.1">
    <property type="nucleotide sequence ID" value="NZ_SAXA01000002.1"/>
</dbReference>
<dbReference type="PANTHER" id="PTHR22990:SF15">
    <property type="entry name" value="F-BOX ONLY PROTEIN 10"/>
    <property type="match status" value="1"/>
</dbReference>
<dbReference type="InterPro" id="IPR011050">
    <property type="entry name" value="Pectin_lyase_fold/virulence"/>
</dbReference>
<comment type="caution">
    <text evidence="5">The sequence shown here is derived from an EMBL/GenBank/DDBJ whole genome shotgun (WGS) entry which is preliminary data.</text>
</comment>
<dbReference type="Gene3D" id="2.160.20.10">
    <property type="entry name" value="Single-stranded right-handed beta-helix, Pectin lyase-like"/>
    <property type="match status" value="2"/>
</dbReference>
<dbReference type="AlphaFoldDB" id="A0A4Q1JNZ5"/>